<evidence type="ECO:0000313" key="4">
    <source>
        <dbReference type="Proteomes" id="UP001500967"/>
    </source>
</evidence>
<dbReference type="InterPro" id="IPR025736">
    <property type="entry name" value="PucR_C-HTH_dom"/>
</dbReference>
<dbReference type="InterPro" id="IPR042070">
    <property type="entry name" value="PucR_C-HTH_sf"/>
</dbReference>
<protein>
    <submittedName>
        <fullName evidence="3">PucR family transcriptional regulator ligand-binding domain-containing protein</fullName>
    </submittedName>
</protein>
<dbReference type="Gene3D" id="1.10.10.2840">
    <property type="entry name" value="PucR C-terminal helix-turn-helix domain"/>
    <property type="match status" value="1"/>
</dbReference>
<sequence>MANSAIFGGRRDRRARSNPRELGVGELVGSSKEVRPVLLGDLLGTDDLGLRPLVLPAGADSRAIVDVYTTDLPDPGRYLAGGELVLTGLVWWSPDAVEAFVDAVVTSGATALGAGEAARGGVPDELVEQCRTRGLPLFAVPASVSFAEITRRVLAEGRPSRPVGRRLLAVLAGRAGLNRLLDVAAAELGEPCAVLSPVAGVIAGAPPPEQTALTRAFLAAPRLPAAVGPIRLLSADAPDRHRTVSWFVACPAEPGNADATALAEELAGLVALERARVDAGRRAERRLADQVLRALTAGQDVSAELRVAGITPGTPVTVLVSAGRATALVDEILRTAVPDPVVGHRDGATLAVVPRAGDRLADVLRAGFAAVRPGLGDLRLPTGLSGPVPAGPALFAALEEARHAAGLAAARAEPAAVVTADEIDSHMLLLGSVPDEVRRAYRNRVLGPVLAYDSAHDAELVATLTAFLDHAGSWSRCAEVLHLHVNTVRYRIAKVEQLTNRNLSRLDDRVDLFLALRLG</sequence>
<dbReference type="Pfam" id="PF07905">
    <property type="entry name" value="PucR"/>
    <property type="match status" value="1"/>
</dbReference>
<comment type="caution">
    <text evidence="3">The sequence shown here is derived from an EMBL/GenBank/DDBJ whole genome shotgun (WGS) entry which is preliminary data.</text>
</comment>
<dbReference type="PANTHER" id="PTHR33744">
    <property type="entry name" value="CARBOHYDRATE DIACID REGULATOR"/>
    <property type="match status" value="1"/>
</dbReference>
<accession>A0ABN0ULS9</accession>
<dbReference type="Proteomes" id="UP001500967">
    <property type="component" value="Unassembled WGS sequence"/>
</dbReference>
<feature type="domain" description="PucR C-terminal helix-turn-helix" evidence="2">
    <location>
        <begin position="460"/>
        <end position="518"/>
    </location>
</feature>
<reference evidence="3 4" key="1">
    <citation type="journal article" date="2019" name="Int. J. Syst. Evol. Microbiol.">
        <title>The Global Catalogue of Microorganisms (GCM) 10K type strain sequencing project: providing services to taxonomists for standard genome sequencing and annotation.</title>
        <authorList>
            <consortium name="The Broad Institute Genomics Platform"/>
            <consortium name="The Broad Institute Genome Sequencing Center for Infectious Disease"/>
            <person name="Wu L."/>
            <person name="Ma J."/>
        </authorList>
    </citation>
    <scope>NUCLEOTIDE SEQUENCE [LARGE SCALE GENOMIC DNA]</scope>
    <source>
        <strain evidence="3 4">JCM 10425</strain>
    </source>
</reference>
<dbReference type="InterPro" id="IPR051448">
    <property type="entry name" value="CdaR-like_regulators"/>
</dbReference>
<keyword evidence="4" id="KW-1185">Reference proteome</keyword>
<dbReference type="PANTHER" id="PTHR33744:SF17">
    <property type="entry name" value="CONSERVED PROTEIN"/>
    <property type="match status" value="1"/>
</dbReference>
<dbReference type="InterPro" id="IPR012914">
    <property type="entry name" value="PucR_dom"/>
</dbReference>
<dbReference type="Pfam" id="PF13556">
    <property type="entry name" value="HTH_30"/>
    <property type="match status" value="1"/>
</dbReference>
<name>A0ABN0ULS9_9ACTN</name>
<evidence type="ECO:0000259" key="2">
    <source>
        <dbReference type="Pfam" id="PF13556"/>
    </source>
</evidence>
<evidence type="ECO:0000313" key="3">
    <source>
        <dbReference type="EMBL" id="GAA0254445.1"/>
    </source>
</evidence>
<gene>
    <name evidence="3" type="ORF">GCM10009539_44510</name>
</gene>
<feature type="domain" description="Purine catabolism PurC-like" evidence="1">
    <location>
        <begin position="54"/>
        <end position="155"/>
    </location>
</feature>
<dbReference type="EMBL" id="BAAAGX010000017">
    <property type="protein sequence ID" value="GAA0254445.1"/>
    <property type="molecule type" value="Genomic_DNA"/>
</dbReference>
<proteinExistence type="predicted"/>
<organism evidence="3 4">
    <name type="scientific">Cryptosporangium japonicum</name>
    <dbReference type="NCBI Taxonomy" id="80872"/>
    <lineage>
        <taxon>Bacteria</taxon>
        <taxon>Bacillati</taxon>
        <taxon>Actinomycetota</taxon>
        <taxon>Actinomycetes</taxon>
        <taxon>Cryptosporangiales</taxon>
        <taxon>Cryptosporangiaceae</taxon>
        <taxon>Cryptosporangium</taxon>
    </lineage>
</organism>
<evidence type="ECO:0000259" key="1">
    <source>
        <dbReference type="Pfam" id="PF07905"/>
    </source>
</evidence>